<dbReference type="HOGENOM" id="CLU_489265_0_0_1"/>
<evidence type="ECO:0000256" key="1">
    <source>
        <dbReference type="SAM" id="MobiDB-lite"/>
    </source>
</evidence>
<reference evidence="2 3" key="1">
    <citation type="journal article" date="2012" name="PLoS Pathog.">
        <title>Diverse lifestyles and strategies of plant pathogenesis encoded in the genomes of eighteen Dothideomycetes fungi.</title>
        <authorList>
            <person name="Ohm R.A."/>
            <person name="Feau N."/>
            <person name="Henrissat B."/>
            <person name="Schoch C.L."/>
            <person name="Horwitz B.A."/>
            <person name="Barry K.W."/>
            <person name="Condon B.J."/>
            <person name="Copeland A.C."/>
            <person name="Dhillon B."/>
            <person name="Glaser F."/>
            <person name="Hesse C.N."/>
            <person name="Kosti I."/>
            <person name="LaButti K."/>
            <person name="Lindquist E.A."/>
            <person name="Lucas S."/>
            <person name="Salamov A.A."/>
            <person name="Bradshaw R.E."/>
            <person name="Ciuffetti L."/>
            <person name="Hamelin R.C."/>
            <person name="Kema G.H.J."/>
            <person name="Lawrence C."/>
            <person name="Scott J.A."/>
            <person name="Spatafora J.W."/>
            <person name="Turgeon B.G."/>
            <person name="de Wit P.J.G.M."/>
            <person name="Zhong S."/>
            <person name="Goodwin S.B."/>
            <person name="Grigoriev I.V."/>
        </authorList>
    </citation>
    <scope>NUCLEOTIDE SEQUENCE [LARGE SCALE GENOMIC DNA]</scope>
    <source>
        <strain evidence="2 3">CIRAD86</strain>
    </source>
</reference>
<feature type="region of interest" description="Disordered" evidence="1">
    <location>
        <begin position="201"/>
        <end position="272"/>
    </location>
</feature>
<proteinExistence type="predicted"/>
<feature type="compositionally biased region" description="Low complexity" evidence="1">
    <location>
        <begin position="201"/>
        <end position="212"/>
    </location>
</feature>
<feature type="compositionally biased region" description="Basic residues" evidence="1">
    <location>
        <begin position="414"/>
        <end position="426"/>
    </location>
</feature>
<dbReference type="OrthoDB" id="3649813at2759"/>
<organism evidence="2 3">
    <name type="scientific">Pseudocercospora fijiensis (strain CIRAD86)</name>
    <name type="common">Black leaf streak disease fungus</name>
    <name type="synonym">Mycosphaerella fijiensis</name>
    <dbReference type="NCBI Taxonomy" id="383855"/>
    <lineage>
        <taxon>Eukaryota</taxon>
        <taxon>Fungi</taxon>
        <taxon>Dikarya</taxon>
        <taxon>Ascomycota</taxon>
        <taxon>Pezizomycotina</taxon>
        <taxon>Dothideomycetes</taxon>
        <taxon>Dothideomycetidae</taxon>
        <taxon>Mycosphaerellales</taxon>
        <taxon>Mycosphaerellaceae</taxon>
        <taxon>Pseudocercospora</taxon>
    </lineage>
</organism>
<dbReference type="RefSeq" id="XP_007929438.1">
    <property type="nucleotide sequence ID" value="XM_007931247.1"/>
</dbReference>
<feature type="compositionally biased region" description="Pro residues" evidence="1">
    <location>
        <begin position="432"/>
        <end position="448"/>
    </location>
</feature>
<feature type="compositionally biased region" description="Low complexity" evidence="1">
    <location>
        <begin position="221"/>
        <end position="272"/>
    </location>
</feature>
<feature type="region of interest" description="Disordered" evidence="1">
    <location>
        <begin position="403"/>
        <end position="457"/>
    </location>
</feature>
<name>M3ATP4_PSEFD</name>
<dbReference type="KEGG" id="pfj:MYCFIDRAFT_177476"/>
<accession>M3ATP4</accession>
<sequence>MTGILTTLRLTAASRGGRARFCSAVLGFGGGCELLAGGSGGGIATLNGIASWGRLVLSSVACWLLTMPPPTRYAVKDSLKAPVPSCPHWDANLVWTCHSKELGSVAVPFMQREKSAGSVCHHFDFLKSLCIPFSFSSLRRIWRRRGDESYAENGNGLQQAMFAAQNHPKKLSKQSRPAMKQECGLIILMFFKLLVLNATPMTSSTPGDSSPPDQHNPDNASSSTLSPPSSSTLANRSSEGSPSSSETKAPKTSTINKTSSSSPPPSSKTSPIKLHTDELTFTHGLKSHNPFSKLRHPKHAITTHQRDSLAYAIDNNLVSAETKHKFSEQHAWFFQGGDKKTSLYEIRVYDAVKASDGIVLDETARGDQVARRYRDGRRCGSGLLGEEGGEVHKIRKRRFPLRTSALQPHSLPLHQRKPYTNRKQQTRKMTPLLPPPPQSPQLPPPPPSMARTGRTRRPIAPTNAAKVEEETIPGEAAGVVVVVVAEGLEFLEEFEEGRRREGDLEGVGEEERELCVRRVTVQKEMGKRGWCWYGGTLLYSNHETGSSVTNAESAHKL</sequence>
<dbReference type="VEuPathDB" id="FungiDB:MYCFIDRAFT_177476"/>
<dbReference type="AlphaFoldDB" id="M3ATP4"/>
<gene>
    <name evidence="2" type="ORF">MYCFIDRAFT_177476</name>
</gene>
<evidence type="ECO:0000313" key="2">
    <source>
        <dbReference type="EMBL" id="EME80533.1"/>
    </source>
</evidence>
<dbReference type="EMBL" id="KB446561">
    <property type="protein sequence ID" value="EME80533.1"/>
    <property type="molecule type" value="Genomic_DNA"/>
</dbReference>
<dbReference type="Proteomes" id="UP000016932">
    <property type="component" value="Unassembled WGS sequence"/>
</dbReference>
<protein>
    <submittedName>
        <fullName evidence="2">Uncharacterized protein</fullName>
    </submittedName>
</protein>
<evidence type="ECO:0000313" key="3">
    <source>
        <dbReference type="Proteomes" id="UP000016932"/>
    </source>
</evidence>
<dbReference type="GeneID" id="19333749"/>
<keyword evidence="3" id="KW-1185">Reference proteome</keyword>